<accession>A0A9X4BEQ9</accession>
<sequence length="1187" mass="136396">MISVDIFKKFRNKKTKNNKSEINSGSTLNISLQQDNYLKDITYEQQYNIIKQSGLFDSEFYEKKYTDVSKRKLDPIRHFIRHGYKENRWPNEFFDPVYYKKAYSIEDGIIPLTHYIQTPQAILNRTSEKFDGSFYYYLHDDVRKAGINPLYHYLKHGKDEKRAIGKKVKEQTKTALINIPSKLSKINITIIVPVYNAINEVMDCLDSVIQHTKLGQNIKLLVINDASPDKSVQTTLNKYKTSPGVTIIHNKKNIGYTNNVNLGISLSGNDDIILLNSDTVVSKNWLRQMSIAAYQNDDIGTVTAISNGAGAFSVPKSGWNDLPDHLSINHIARLVSSAIDSAFITTPTGNGFCLFIKRELLNQIGVFDKEKFPRGYGEENDFCMRALSKGWINIVDLKTYIYHKRSASFKGEKELLIGKGISQVKNDHPYYSGAIKAIGNSTTFIKARKTIESIITKISPNEEIVKPKILFVISTRTGGTPKTNYDLMRSLKDIYDCYVLASNSKLIEIMRADEKDYKVIEKFHLSDPVNFATHRSFEYEQIVRSVIYKYSIELLHIRHIAWHSLKLPEIAKDMGIPVINSFHDFYTICPSVNLVNENGELFIDGLDHGTNNPLWRDETVTHMTPSMLKAWKTRMEEALLNCDQFITTCESAKEIILKNLPNIQGIPFTVIPHGRDFTSFLEPKTTVSDNIINVLIPGNITLTKGKILIKKIKELDKNNKIKFHVLGTCDKDIMDIVTYHGKYNRDDFITKVKLINPDISAVFSIWPETYCHTLTESWASGLPVVGLAYGAVEKRINKHNAGWLVSNNAQECYEQLIFLCNNPQEIKEKQKNVAKWQEGYGAYNTVSRMTEKYIHIYQDACKINLPAKRIMGIVLKGYYPNVPPTAYVRLIDWKHDFEEKYNLKVEFIPWHDLLTYKCNELNKVIIQRDAIPSYAVDWCINSLTKNKIPYDYEIDDNLLNVPEIVDIDGIYRNYRTNFQKLISNANTVHVTNNSLADIVREYNSNIIIRPNKIFSHRWNTAINDQEKIDFITDSSIINVLYFGSRTHQEDLNFLSTVINQINDKKPRFHLYVIGCGDFTESKFITRLTPPSSRYDLFVNWLIRISHNFDVGVAPLIDERFANTKSPLKAIELMALNLPVICSDISPYSDLKNTLNMEDYQKIRFVKNTSESWQDALIKFKGCYDDKS</sequence>
<dbReference type="Pfam" id="PF00534">
    <property type="entry name" value="Glycos_transf_1"/>
    <property type="match status" value="1"/>
</dbReference>
<dbReference type="SUPFAM" id="SSF53448">
    <property type="entry name" value="Nucleotide-diphospho-sugar transferases"/>
    <property type="match status" value="1"/>
</dbReference>
<dbReference type="PANTHER" id="PTHR43179:SF12">
    <property type="entry name" value="GALACTOFURANOSYLTRANSFERASE GLFT2"/>
    <property type="match status" value="1"/>
</dbReference>
<dbReference type="SUPFAM" id="SSF53756">
    <property type="entry name" value="UDP-Glycosyltransferase/glycogen phosphorylase"/>
    <property type="match status" value="2"/>
</dbReference>
<dbReference type="AlphaFoldDB" id="A0A9X4BEQ9"/>
<keyword evidence="2 7" id="KW-0328">Glycosyltransferase</keyword>
<gene>
    <name evidence="7" type="ORF">OEZ79_16715</name>
    <name evidence="8" type="ORF">VOF76_22230</name>
</gene>
<comment type="caution">
    <text evidence="7">The sequence shown here is derived from an EMBL/GenBank/DDBJ whole genome shotgun (WGS) entry which is preliminary data.</text>
</comment>
<dbReference type="Pfam" id="PF13692">
    <property type="entry name" value="Glyco_trans_1_4"/>
    <property type="match status" value="1"/>
</dbReference>
<feature type="domain" description="Glycosyltransferase subfamily 4-like N-terminal" evidence="6">
    <location>
        <begin position="478"/>
        <end position="676"/>
    </location>
</feature>
<dbReference type="EC" id="2.4.-.-" evidence="7"/>
<reference evidence="8 10" key="2">
    <citation type="submission" date="2024-01" db="EMBL/GenBank/DDBJ databases">
        <title>Comparative Genomics of Leclercia adecarboxylata Strains Isolated from Several Sources.</title>
        <authorList>
            <person name="Yescas-Zazueta V."/>
            <person name="Balbuena-Alonso M.G."/>
            <person name="Valencia D."/>
            <person name="Mendez-Pfeiffer P.A."/>
            <person name="Ballesteros-Monrreal M.G."/>
            <person name="Rocha-Gracia R.D.C."/>
            <person name="Barrios-Villa E."/>
        </authorList>
    </citation>
    <scope>NUCLEOTIDE SEQUENCE [LARGE SCALE GENOMIC DNA]</scope>
    <source>
        <strain evidence="8 10">33MEM</strain>
    </source>
</reference>
<dbReference type="EMBL" id="JAYMCU010000070">
    <property type="protein sequence ID" value="MEC3938869.1"/>
    <property type="molecule type" value="Genomic_DNA"/>
</dbReference>
<dbReference type="PANTHER" id="PTHR43179">
    <property type="entry name" value="RHAMNOSYLTRANSFERASE WBBL"/>
    <property type="match status" value="1"/>
</dbReference>
<evidence type="ECO:0000313" key="7">
    <source>
        <dbReference type="EMBL" id="MDC6639878.1"/>
    </source>
</evidence>
<proteinExistence type="inferred from homology"/>
<dbReference type="InterPro" id="IPR028098">
    <property type="entry name" value="Glyco_trans_4-like_N"/>
</dbReference>
<dbReference type="Pfam" id="PF13439">
    <property type="entry name" value="Glyco_transf_4"/>
    <property type="match status" value="1"/>
</dbReference>
<keyword evidence="3 7" id="KW-0808">Transferase</keyword>
<evidence type="ECO:0000256" key="3">
    <source>
        <dbReference type="ARBA" id="ARBA00022679"/>
    </source>
</evidence>
<evidence type="ECO:0000259" key="6">
    <source>
        <dbReference type="Pfam" id="PF13439"/>
    </source>
</evidence>
<dbReference type="Proteomes" id="UP001357437">
    <property type="component" value="Unassembled WGS sequence"/>
</dbReference>
<evidence type="ECO:0000313" key="9">
    <source>
        <dbReference type="Proteomes" id="UP001149314"/>
    </source>
</evidence>
<dbReference type="Pfam" id="PF00535">
    <property type="entry name" value="Glycos_transf_2"/>
    <property type="match status" value="1"/>
</dbReference>
<evidence type="ECO:0000256" key="2">
    <source>
        <dbReference type="ARBA" id="ARBA00022676"/>
    </source>
</evidence>
<comment type="similarity">
    <text evidence="1">Belongs to the glycosyltransferase 2 family.</text>
</comment>
<dbReference type="InterPro" id="IPR001296">
    <property type="entry name" value="Glyco_trans_1"/>
</dbReference>
<feature type="domain" description="Glycosyl transferase family 1" evidence="4">
    <location>
        <begin position="697"/>
        <end position="830"/>
    </location>
</feature>
<dbReference type="RefSeq" id="WP_272710046.1">
    <property type="nucleotide sequence ID" value="NZ_JAOBPK010000022.1"/>
</dbReference>
<protein>
    <submittedName>
        <fullName evidence="7">Glycosyltransferase</fullName>
        <ecNumber evidence="7">2.4.-.-</ecNumber>
    </submittedName>
</protein>
<feature type="domain" description="Glycosyltransferase 2-like" evidence="5">
    <location>
        <begin position="189"/>
        <end position="307"/>
    </location>
</feature>
<evidence type="ECO:0000256" key="1">
    <source>
        <dbReference type="ARBA" id="ARBA00006739"/>
    </source>
</evidence>
<dbReference type="Gene3D" id="3.90.550.10">
    <property type="entry name" value="Spore Coat Polysaccharide Biosynthesis Protein SpsA, Chain A"/>
    <property type="match status" value="1"/>
</dbReference>
<dbReference type="Gene3D" id="3.40.50.2000">
    <property type="entry name" value="Glycogen Phosphorylase B"/>
    <property type="match status" value="3"/>
</dbReference>
<dbReference type="EMBL" id="JAOURS010000019">
    <property type="protein sequence ID" value="MDC6639878.1"/>
    <property type="molecule type" value="Genomic_DNA"/>
</dbReference>
<name>A0A9X4BEQ9_9ENTR</name>
<dbReference type="InterPro" id="IPR029044">
    <property type="entry name" value="Nucleotide-diphossugar_trans"/>
</dbReference>
<dbReference type="Proteomes" id="UP001149314">
    <property type="component" value="Unassembled WGS sequence"/>
</dbReference>
<dbReference type="GO" id="GO:0016757">
    <property type="term" value="F:glycosyltransferase activity"/>
    <property type="evidence" value="ECO:0007669"/>
    <property type="project" value="UniProtKB-KW"/>
</dbReference>
<keyword evidence="10" id="KW-1185">Reference proteome</keyword>
<evidence type="ECO:0000259" key="5">
    <source>
        <dbReference type="Pfam" id="PF00535"/>
    </source>
</evidence>
<evidence type="ECO:0000313" key="8">
    <source>
        <dbReference type="EMBL" id="MEC3938869.1"/>
    </source>
</evidence>
<evidence type="ECO:0000259" key="4">
    <source>
        <dbReference type="Pfam" id="PF00534"/>
    </source>
</evidence>
<organism evidence="7 9">
    <name type="scientific">Leclercia adecarboxylata</name>
    <dbReference type="NCBI Taxonomy" id="83655"/>
    <lineage>
        <taxon>Bacteria</taxon>
        <taxon>Pseudomonadati</taxon>
        <taxon>Pseudomonadota</taxon>
        <taxon>Gammaproteobacteria</taxon>
        <taxon>Enterobacterales</taxon>
        <taxon>Enterobacteriaceae</taxon>
        <taxon>Leclercia</taxon>
    </lineage>
</organism>
<evidence type="ECO:0000313" key="10">
    <source>
        <dbReference type="Proteomes" id="UP001357437"/>
    </source>
</evidence>
<reference evidence="7" key="1">
    <citation type="journal article" date="2023" name="Genes Genomics">
        <title>Genomic insights of Leclercia adecarboxylata strains linked to an outbreak in public hospitals in Mexico.</title>
        <authorList>
            <person name="Barrios-Villa E."/>
            <person name="Pacheco-Flores B."/>
            <person name="Lozano-Zarain P."/>
            <person name="Del Campo-Ortega R."/>
            <person name="de Jesus Ascencio-Montiel I."/>
            <person name="Gonzalez-Leon M."/>
            <person name="Camorlinga-Ponce M."/>
            <person name="Gaytan Cervantes F.J."/>
            <person name="Gonzalez Torres C."/>
            <person name="Aguilar E."/>
            <person name="Gonzalez Ibarra J."/>
            <person name="Torres Lopez F.J."/>
            <person name="Rosas-Vargas H."/>
            <person name="Gonzalez-Bonilla C.R."/>
            <person name="Del Carmen Rocha-Gracia R."/>
        </authorList>
    </citation>
    <scope>NUCLEOTIDE SEQUENCE</scope>
    <source>
        <strain evidence="7">Lac40</strain>
    </source>
</reference>
<dbReference type="InterPro" id="IPR001173">
    <property type="entry name" value="Glyco_trans_2-like"/>
</dbReference>